<organism evidence="1 2">
    <name type="scientific">Rhizobium altiplani</name>
    <dbReference type="NCBI Taxonomy" id="1864509"/>
    <lineage>
        <taxon>Bacteria</taxon>
        <taxon>Pseudomonadati</taxon>
        <taxon>Pseudomonadota</taxon>
        <taxon>Alphaproteobacteria</taxon>
        <taxon>Hyphomicrobiales</taxon>
        <taxon>Rhizobiaceae</taxon>
        <taxon>Rhizobium/Agrobacterium group</taxon>
        <taxon>Rhizobium</taxon>
    </lineage>
</organism>
<gene>
    <name evidence="1" type="ORF">AS026_34745</name>
</gene>
<dbReference type="EMBL" id="LNCD01000042">
    <property type="protein sequence ID" value="KWV56087.1"/>
    <property type="molecule type" value="Genomic_DNA"/>
</dbReference>
<proteinExistence type="predicted"/>
<comment type="caution">
    <text evidence="1">The sequence shown here is derived from an EMBL/GenBank/DDBJ whole genome shotgun (WGS) entry which is preliminary data.</text>
</comment>
<sequence length="103" mass="11685">MVWANLNNTVDDLQQTQRELADRFAREALDRKERQNIYQVTMDAMNTQIGQIAPLQYQQSQMLEKVSENKTSIAQTSGLIASLSPSATSWIRSSTPSRRSLPE</sequence>
<reference evidence="1 2" key="1">
    <citation type="submission" date="2015-11" db="EMBL/GenBank/DDBJ databases">
        <title>Draft Genome Sequence of the Strain BR 10423 (Rhizobium sp.) isolated from nodules of Mimosa pudica.</title>
        <authorList>
            <person name="Barauna A.C."/>
            <person name="Zilli J.E."/>
            <person name="Simoes-Araujo J.L."/>
            <person name="Reis V.M."/>
            <person name="James E.K."/>
            <person name="Reis F.B.Jr."/>
            <person name="Rouws L.F."/>
            <person name="Passos S.R."/>
            <person name="Gois S.R."/>
        </authorList>
    </citation>
    <scope>NUCLEOTIDE SEQUENCE [LARGE SCALE GENOMIC DNA]</scope>
    <source>
        <strain evidence="1 2">BR10423</strain>
    </source>
</reference>
<dbReference type="Proteomes" id="UP000068164">
    <property type="component" value="Unassembled WGS sequence"/>
</dbReference>
<keyword evidence="2" id="KW-1185">Reference proteome</keyword>
<dbReference type="AlphaFoldDB" id="A0A125Q931"/>
<name>A0A125Q931_9HYPH</name>
<evidence type="ECO:0000313" key="2">
    <source>
        <dbReference type="Proteomes" id="UP000068164"/>
    </source>
</evidence>
<accession>A0A125Q931</accession>
<evidence type="ECO:0000313" key="1">
    <source>
        <dbReference type="EMBL" id="KWV56087.1"/>
    </source>
</evidence>
<protein>
    <submittedName>
        <fullName evidence="1">Uncharacterized protein</fullName>
    </submittedName>
</protein>